<dbReference type="AlphaFoldDB" id="A0A160THZ2"/>
<sequence length="79" mass="8363">MTRDGLVSAGISKPVAACMASRMVDRLSILQLRRLAGLGKAQQSHDLDQLLHRVRSLRDPEIVGVTASSAALCATGLAH</sequence>
<name>A0A160THZ2_9ZZZZ</name>
<proteinExistence type="predicted"/>
<gene>
    <name evidence="1" type="ORF">MGWOODY_Smn2307</name>
</gene>
<reference evidence="1" key="1">
    <citation type="submission" date="2015-10" db="EMBL/GenBank/DDBJ databases">
        <authorList>
            <person name="Gilbert D.G."/>
        </authorList>
    </citation>
    <scope>NUCLEOTIDE SEQUENCE</scope>
</reference>
<dbReference type="EMBL" id="CZQE01000160">
    <property type="protein sequence ID" value="CUS44580.1"/>
    <property type="molecule type" value="Genomic_DNA"/>
</dbReference>
<protein>
    <submittedName>
        <fullName evidence="1">Uncharacterized protein</fullName>
    </submittedName>
</protein>
<accession>A0A160THZ2</accession>
<organism evidence="1">
    <name type="scientific">hydrothermal vent metagenome</name>
    <dbReference type="NCBI Taxonomy" id="652676"/>
    <lineage>
        <taxon>unclassified sequences</taxon>
        <taxon>metagenomes</taxon>
        <taxon>ecological metagenomes</taxon>
    </lineage>
</organism>
<evidence type="ECO:0000313" key="1">
    <source>
        <dbReference type="EMBL" id="CUS44580.1"/>
    </source>
</evidence>